<dbReference type="AlphaFoldDB" id="A0A8H5HFB8"/>
<reference evidence="2 3" key="1">
    <citation type="journal article" date="2020" name="ISME J.">
        <title>Uncovering the hidden diversity of litter-decomposition mechanisms in mushroom-forming fungi.</title>
        <authorList>
            <person name="Floudas D."/>
            <person name="Bentzer J."/>
            <person name="Ahren D."/>
            <person name="Johansson T."/>
            <person name="Persson P."/>
            <person name="Tunlid A."/>
        </authorList>
    </citation>
    <scope>NUCLEOTIDE SEQUENCE [LARGE SCALE GENOMIC DNA]</scope>
    <source>
        <strain evidence="2 3">CBS 661.87</strain>
    </source>
</reference>
<proteinExistence type="predicted"/>
<dbReference type="EMBL" id="JAACJP010000009">
    <property type="protein sequence ID" value="KAF5381945.1"/>
    <property type="molecule type" value="Genomic_DNA"/>
</dbReference>
<keyword evidence="3" id="KW-1185">Reference proteome</keyword>
<accession>A0A8H5HFB8</accession>
<feature type="domain" description="Cupin type-2" evidence="1">
    <location>
        <begin position="67"/>
        <end position="115"/>
    </location>
</feature>
<dbReference type="CDD" id="cd02208">
    <property type="entry name" value="cupin_RmlC-like"/>
    <property type="match status" value="1"/>
</dbReference>
<evidence type="ECO:0000313" key="3">
    <source>
        <dbReference type="Proteomes" id="UP000565441"/>
    </source>
</evidence>
<comment type="caution">
    <text evidence="2">The sequence shown here is derived from an EMBL/GenBank/DDBJ whole genome shotgun (WGS) entry which is preliminary data.</text>
</comment>
<dbReference type="InterPro" id="IPR014710">
    <property type="entry name" value="RmlC-like_jellyroll"/>
</dbReference>
<name>A0A8H5HFB8_9AGAR</name>
<protein>
    <recommendedName>
        <fullName evidence="1">Cupin type-2 domain-containing protein</fullName>
    </recommendedName>
</protein>
<dbReference type="Gene3D" id="2.60.120.10">
    <property type="entry name" value="Jelly Rolls"/>
    <property type="match status" value="1"/>
</dbReference>
<dbReference type="SUPFAM" id="SSF51182">
    <property type="entry name" value="RmlC-like cupins"/>
    <property type="match status" value="1"/>
</dbReference>
<dbReference type="InterPro" id="IPR013096">
    <property type="entry name" value="Cupin_2"/>
</dbReference>
<evidence type="ECO:0000259" key="1">
    <source>
        <dbReference type="Pfam" id="PF07883"/>
    </source>
</evidence>
<organism evidence="2 3">
    <name type="scientific">Tricholomella constricta</name>
    <dbReference type="NCBI Taxonomy" id="117010"/>
    <lineage>
        <taxon>Eukaryota</taxon>
        <taxon>Fungi</taxon>
        <taxon>Dikarya</taxon>
        <taxon>Basidiomycota</taxon>
        <taxon>Agaricomycotina</taxon>
        <taxon>Agaricomycetes</taxon>
        <taxon>Agaricomycetidae</taxon>
        <taxon>Agaricales</taxon>
        <taxon>Tricholomatineae</taxon>
        <taxon>Lyophyllaceae</taxon>
        <taxon>Tricholomella</taxon>
    </lineage>
</organism>
<gene>
    <name evidence="2" type="ORF">D9615_004343</name>
</gene>
<evidence type="ECO:0000313" key="2">
    <source>
        <dbReference type="EMBL" id="KAF5381945.1"/>
    </source>
</evidence>
<dbReference type="OrthoDB" id="9976870at2759"/>
<sequence>MRKNLFSGVNTPARTHLRLVEGSHVSLRLPQRVRSLMQVFLQRRILCFSEAYSSYITNLLFIQAFSFHNSWHRQQDEWFKVLSGRVGYVLNGKEGYASAGDLVSIPRGSTHTFWCDPSIGEDADLEFTARPGTGIDAEWLNTVYGIMDSLYRQGQTLGFLQVMVFALESDSGPGALPKWLGIILVAIFSRIGLLAGYKATHPIYKDALKADATSDATGVVG</sequence>
<dbReference type="Pfam" id="PF07883">
    <property type="entry name" value="Cupin_2"/>
    <property type="match status" value="1"/>
</dbReference>
<dbReference type="InterPro" id="IPR011051">
    <property type="entry name" value="RmlC_Cupin_sf"/>
</dbReference>
<dbReference type="Proteomes" id="UP000565441">
    <property type="component" value="Unassembled WGS sequence"/>
</dbReference>